<comment type="catalytic activity">
    <reaction evidence="2">
        <text>[protein]-peptidylproline (omega=180) = [protein]-peptidylproline (omega=0)</text>
        <dbReference type="Rhea" id="RHEA:16237"/>
        <dbReference type="Rhea" id="RHEA-COMP:10747"/>
        <dbReference type="Rhea" id="RHEA-COMP:10748"/>
        <dbReference type="ChEBI" id="CHEBI:83833"/>
        <dbReference type="ChEBI" id="CHEBI:83834"/>
        <dbReference type="EC" id="5.2.1.8"/>
    </reaction>
</comment>
<evidence type="ECO:0000313" key="7">
    <source>
        <dbReference type="Proteomes" id="UP000326711"/>
    </source>
</evidence>
<dbReference type="PROSITE" id="PS50072">
    <property type="entry name" value="CSA_PPIASE_2"/>
    <property type="match status" value="1"/>
</dbReference>
<gene>
    <name evidence="6" type="primary">cypB</name>
    <name evidence="6" type="ORF">CUROG_05325</name>
</gene>
<feature type="compositionally biased region" description="Polar residues" evidence="3">
    <location>
        <begin position="14"/>
        <end position="23"/>
    </location>
</feature>
<feature type="transmembrane region" description="Helical" evidence="4">
    <location>
        <begin position="49"/>
        <end position="72"/>
    </location>
</feature>
<dbReference type="OrthoDB" id="5507614at2"/>
<evidence type="ECO:0000259" key="5">
    <source>
        <dbReference type="PROSITE" id="PS50072"/>
    </source>
</evidence>
<dbReference type="EMBL" id="CP045032">
    <property type="protein sequence ID" value="QFQ02434.1"/>
    <property type="molecule type" value="Genomic_DNA"/>
</dbReference>
<dbReference type="GO" id="GO:0003755">
    <property type="term" value="F:peptidyl-prolyl cis-trans isomerase activity"/>
    <property type="evidence" value="ECO:0007669"/>
    <property type="project" value="UniProtKB-UniRule"/>
</dbReference>
<reference evidence="7" key="1">
    <citation type="submission" date="2019-10" db="EMBL/GenBank/DDBJ databases">
        <title>Complete genome sequence of Corynebacterium urogenitalis DSM 108747, isolated from the genital tract of a cow.</title>
        <authorList>
            <person name="Ruckert C."/>
            <person name="Ballas P."/>
            <person name="Wagener K."/>
            <person name="Drillich M."/>
            <person name="Kaempfer P."/>
            <person name="Busse H.-J."/>
            <person name="Ehling-Schulz M."/>
        </authorList>
    </citation>
    <scope>NUCLEOTIDE SEQUENCE [LARGE SCALE GENOMIC DNA]</scope>
    <source>
        <strain evidence="7">LMM 1652</strain>
    </source>
</reference>
<dbReference type="InterPro" id="IPR002130">
    <property type="entry name" value="Cyclophilin-type_PPIase_dom"/>
</dbReference>
<name>A0A5J6Z624_9CORY</name>
<sequence>MFTIDTGSRERSYPNVSDTNKTMPNKDRRDAALNNLQRSIKSRDRKAKVAPLGVIFATLAVLVVFVGGIWYATTYTPDADDTDTTAQDAPEMENAALPSGPLQPYGDTISCEYTTSGDASKEVEPPANGEVATSGTVRIELATNKGSIPLELDRGTSPCTVNSFEHLADSKYFNDTICHRQVKSEDMGILQCGDPTGTGTGGPGYSFADEFPSNGVEADQAQNPLTYPRGTLAMANSGPNTNGSQFFLVINDTTLPPSYNVFGTITEDGLKTLDKIQEKDPNGEKPAEEIKIEKATVES</sequence>
<dbReference type="CDD" id="cd00317">
    <property type="entry name" value="cyclophilin"/>
    <property type="match status" value="1"/>
</dbReference>
<keyword evidence="4" id="KW-0472">Membrane</keyword>
<feature type="domain" description="PPIase cyclophilin-type" evidence="5">
    <location>
        <begin position="146"/>
        <end position="297"/>
    </location>
</feature>
<keyword evidence="2" id="KW-0697">Rotamase</keyword>
<dbReference type="KEGG" id="cuo:CUROG_05325"/>
<dbReference type="Pfam" id="PF00160">
    <property type="entry name" value="Pro_isomerase"/>
    <property type="match status" value="1"/>
</dbReference>
<proteinExistence type="inferred from homology"/>
<keyword evidence="2 6" id="KW-0413">Isomerase</keyword>
<comment type="similarity">
    <text evidence="2">Belongs to the cyclophilin-type PPIase family.</text>
</comment>
<dbReference type="Proteomes" id="UP000326711">
    <property type="component" value="Chromosome"/>
</dbReference>
<dbReference type="EC" id="5.2.1.8" evidence="2"/>
<evidence type="ECO:0000256" key="1">
    <source>
        <dbReference type="ARBA" id="ARBA00002388"/>
    </source>
</evidence>
<evidence type="ECO:0000256" key="3">
    <source>
        <dbReference type="SAM" id="MobiDB-lite"/>
    </source>
</evidence>
<keyword evidence="4" id="KW-0812">Transmembrane</keyword>
<accession>A0A5J6Z624</accession>
<keyword evidence="4" id="KW-1133">Transmembrane helix</keyword>
<evidence type="ECO:0000313" key="6">
    <source>
        <dbReference type="EMBL" id="QFQ02434.1"/>
    </source>
</evidence>
<dbReference type="PRINTS" id="PR00153">
    <property type="entry name" value="CSAPPISMRASE"/>
</dbReference>
<feature type="region of interest" description="Disordered" evidence="3">
    <location>
        <begin position="1"/>
        <end position="28"/>
    </location>
</feature>
<dbReference type="InterPro" id="IPR029000">
    <property type="entry name" value="Cyclophilin-like_dom_sf"/>
</dbReference>
<dbReference type="AlphaFoldDB" id="A0A5J6Z624"/>
<dbReference type="PANTHER" id="PTHR45625">
    <property type="entry name" value="PEPTIDYL-PROLYL CIS-TRANS ISOMERASE-RELATED"/>
    <property type="match status" value="1"/>
</dbReference>
<organism evidence="6 7">
    <name type="scientific">Corynebacterium urogenitale</name>
    <dbReference type="NCBI Taxonomy" id="2487892"/>
    <lineage>
        <taxon>Bacteria</taxon>
        <taxon>Bacillati</taxon>
        <taxon>Actinomycetota</taxon>
        <taxon>Actinomycetes</taxon>
        <taxon>Mycobacteriales</taxon>
        <taxon>Corynebacteriaceae</taxon>
        <taxon>Corynebacterium</taxon>
    </lineage>
</organism>
<feature type="region of interest" description="Disordered" evidence="3">
    <location>
        <begin position="277"/>
        <end position="299"/>
    </location>
</feature>
<dbReference type="Gene3D" id="2.40.100.10">
    <property type="entry name" value="Cyclophilin-like"/>
    <property type="match status" value="1"/>
</dbReference>
<dbReference type="InterPro" id="IPR044666">
    <property type="entry name" value="Cyclophilin_A-like"/>
</dbReference>
<dbReference type="PANTHER" id="PTHR45625:SF3">
    <property type="entry name" value="PEPTIDYL-PROLYL CIS-TRANS ISOMERASE B-RELATED"/>
    <property type="match status" value="1"/>
</dbReference>
<comment type="function">
    <text evidence="1 2">PPIases accelerate the folding of proteins. It catalyzes the cis-trans isomerization of proline imidic peptide bonds in oligopeptides.</text>
</comment>
<keyword evidence="7" id="KW-1185">Reference proteome</keyword>
<dbReference type="SUPFAM" id="SSF50891">
    <property type="entry name" value="Cyclophilin-like"/>
    <property type="match status" value="1"/>
</dbReference>
<evidence type="ECO:0000256" key="2">
    <source>
        <dbReference type="RuleBase" id="RU363019"/>
    </source>
</evidence>
<protein>
    <recommendedName>
        <fullName evidence="2">Peptidyl-prolyl cis-trans isomerase</fullName>
        <shortName evidence="2">PPIase</shortName>
        <ecNumber evidence="2">5.2.1.8</ecNumber>
    </recommendedName>
</protein>
<evidence type="ECO:0000256" key="4">
    <source>
        <dbReference type="SAM" id="Phobius"/>
    </source>
</evidence>